<dbReference type="GO" id="GO:0051287">
    <property type="term" value="F:NAD binding"/>
    <property type="evidence" value="ECO:0007669"/>
    <property type="project" value="InterPro"/>
</dbReference>
<dbReference type="GO" id="GO:0030267">
    <property type="term" value="F:glyoxylate reductase (NADPH) activity"/>
    <property type="evidence" value="ECO:0007669"/>
    <property type="project" value="TreeGrafter"/>
</dbReference>
<dbReference type="InterPro" id="IPR036291">
    <property type="entry name" value="NAD(P)-bd_dom_sf"/>
</dbReference>
<gene>
    <name evidence="4" type="ORF">GCM10007047_12180</name>
</gene>
<dbReference type="Proteomes" id="UP000642829">
    <property type="component" value="Unassembled WGS sequence"/>
</dbReference>
<organism evidence="4 5">
    <name type="scientific">Cerasicoccus arenae</name>
    <dbReference type="NCBI Taxonomy" id="424488"/>
    <lineage>
        <taxon>Bacteria</taxon>
        <taxon>Pseudomonadati</taxon>
        <taxon>Verrucomicrobiota</taxon>
        <taxon>Opitutia</taxon>
        <taxon>Puniceicoccales</taxon>
        <taxon>Cerasicoccaceae</taxon>
        <taxon>Cerasicoccus</taxon>
    </lineage>
</organism>
<reference evidence="4" key="2">
    <citation type="submission" date="2020-09" db="EMBL/GenBank/DDBJ databases">
        <authorList>
            <person name="Sun Q."/>
            <person name="Kim S."/>
        </authorList>
    </citation>
    <scope>NUCLEOTIDE SEQUENCE</scope>
    <source>
        <strain evidence="4">KCTC 12870</strain>
    </source>
</reference>
<keyword evidence="1" id="KW-0560">Oxidoreductase</keyword>
<protein>
    <submittedName>
        <fullName evidence="4">Glycerate dehydrogenase</fullName>
    </submittedName>
</protein>
<feature type="domain" description="D-isomer specific 2-hydroxyacid dehydrogenase NAD-binding" evidence="3">
    <location>
        <begin position="121"/>
        <end position="297"/>
    </location>
</feature>
<evidence type="ECO:0000259" key="3">
    <source>
        <dbReference type="Pfam" id="PF02826"/>
    </source>
</evidence>
<dbReference type="PANTHER" id="PTHR10996:SF178">
    <property type="entry name" value="2-HYDROXYACID DEHYDROGENASE YGL185C-RELATED"/>
    <property type="match status" value="1"/>
</dbReference>
<sequence length="337" mass="37348">MSNENLLVVLNEWEKEDFLPPPLWSRLEKIFPQLQYHTPDEIAKKGWARVFSEVKPSILITGWRAPPLPPEVGLARESGLKYLCHLPGSVRKLVPRLWIENGLIVSNWGRSISHVVAECGLMMIISGLRRAGYWNYAMHRNGAWKTDALDTQSLFGRRVGIHGFGAISRCLVKLMEPFGVEVSTYSPSVSDEGLAEYGVQRSNSLEELFSENHIIVELAALTPEAEGIVGERLLRMIPEGGLFVNIGRGAVVDEDALIRTCAEGKIHAALDVYCTEPLPADSPLRKMENVLLLPHLGGPTVDQRQTAGAYGLANIERYLSGNPLESVVTLDIYDRAT</sequence>
<dbReference type="GO" id="GO:0016618">
    <property type="term" value="F:hydroxypyruvate reductase [NAD(P)H] activity"/>
    <property type="evidence" value="ECO:0007669"/>
    <property type="project" value="TreeGrafter"/>
</dbReference>
<comment type="caution">
    <text evidence="4">The sequence shown here is derived from an EMBL/GenBank/DDBJ whole genome shotgun (WGS) entry which is preliminary data.</text>
</comment>
<dbReference type="Pfam" id="PF02826">
    <property type="entry name" value="2-Hacid_dh_C"/>
    <property type="match status" value="1"/>
</dbReference>
<dbReference type="CDD" id="cd12167">
    <property type="entry name" value="2-Hacid_dh_8"/>
    <property type="match status" value="1"/>
</dbReference>
<reference evidence="4" key="1">
    <citation type="journal article" date="2014" name="Int. J. Syst. Evol. Microbiol.">
        <title>Complete genome sequence of Corynebacterium casei LMG S-19264T (=DSM 44701T), isolated from a smear-ripened cheese.</title>
        <authorList>
            <consortium name="US DOE Joint Genome Institute (JGI-PGF)"/>
            <person name="Walter F."/>
            <person name="Albersmeier A."/>
            <person name="Kalinowski J."/>
            <person name="Ruckert C."/>
        </authorList>
    </citation>
    <scope>NUCLEOTIDE SEQUENCE</scope>
    <source>
        <strain evidence="4">KCTC 12870</strain>
    </source>
</reference>
<evidence type="ECO:0000313" key="5">
    <source>
        <dbReference type="Proteomes" id="UP000642829"/>
    </source>
</evidence>
<accession>A0A8J3DGY2</accession>
<dbReference type="AlphaFoldDB" id="A0A8J3DGY2"/>
<proteinExistence type="predicted"/>
<dbReference type="EMBL" id="BMXG01000006">
    <property type="protein sequence ID" value="GHB97839.1"/>
    <property type="molecule type" value="Genomic_DNA"/>
</dbReference>
<dbReference type="GO" id="GO:0005829">
    <property type="term" value="C:cytosol"/>
    <property type="evidence" value="ECO:0007669"/>
    <property type="project" value="TreeGrafter"/>
</dbReference>
<dbReference type="Gene3D" id="3.40.50.720">
    <property type="entry name" value="NAD(P)-binding Rossmann-like Domain"/>
    <property type="match status" value="2"/>
</dbReference>
<keyword evidence="2" id="KW-0520">NAD</keyword>
<dbReference type="InterPro" id="IPR006140">
    <property type="entry name" value="D-isomer_DH_NAD-bd"/>
</dbReference>
<keyword evidence="5" id="KW-1185">Reference proteome</keyword>
<evidence type="ECO:0000256" key="1">
    <source>
        <dbReference type="ARBA" id="ARBA00023002"/>
    </source>
</evidence>
<evidence type="ECO:0000313" key="4">
    <source>
        <dbReference type="EMBL" id="GHB97839.1"/>
    </source>
</evidence>
<dbReference type="PANTHER" id="PTHR10996">
    <property type="entry name" value="2-HYDROXYACID DEHYDROGENASE-RELATED"/>
    <property type="match status" value="1"/>
</dbReference>
<dbReference type="SUPFAM" id="SSF51735">
    <property type="entry name" value="NAD(P)-binding Rossmann-fold domains"/>
    <property type="match status" value="1"/>
</dbReference>
<dbReference type="InterPro" id="IPR050223">
    <property type="entry name" value="D-isomer_2-hydroxyacid_DH"/>
</dbReference>
<name>A0A8J3DGY2_9BACT</name>
<evidence type="ECO:0000256" key="2">
    <source>
        <dbReference type="ARBA" id="ARBA00023027"/>
    </source>
</evidence>
<dbReference type="RefSeq" id="WP_189512978.1">
    <property type="nucleotide sequence ID" value="NZ_BMXG01000006.1"/>
</dbReference>